<dbReference type="PANTHER" id="PTHR21184">
    <property type="entry name" value="MENORIN (DENDRITIC BRANCHING PROTEIN)"/>
    <property type="match status" value="1"/>
</dbReference>
<feature type="domain" description="Menorin-like" evidence="2">
    <location>
        <begin position="5"/>
        <end position="233"/>
    </location>
</feature>
<protein>
    <recommendedName>
        <fullName evidence="2">Menorin-like domain-containing protein</fullName>
    </recommendedName>
</protein>
<dbReference type="AlphaFoldDB" id="A0A0G4IJZ5"/>
<dbReference type="GO" id="GO:0005615">
    <property type="term" value="C:extracellular space"/>
    <property type="evidence" value="ECO:0007669"/>
    <property type="project" value="TreeGrafter"/>
</dbReference>
<dbReference type="EMBL" id="OVEO01000014">
    <property type="protein sequence ID" value="SPR00289.1"/>
    <property type="molecule type" value="Genomic_DNA"/>
</dbReference>
<dbReference type="InterPro" id="IPR019356">
    <property type="entry name" value="Menorin_dom"/>
</dbReference>
<proteinExistence type="inferred from homology"/>
<dbReference type="Pfam" id="PF10223">
    <property type="entry name" value="Menorin_N"/>
    <property type="match status" value="1"/>
</dbReference>
<dbReference type="EMBL" id="CDSF01000024">
    <property type="protein sequence ID" value="CEO95412.1"/>
    <property type="molecule type" value="Genomic_DNA"/>
</dbReference>
<evidence type="ECO:0000259" key="2">
    <source>
        <dbReference type="Pfam" id="PF10223"/>
    </source>
</evidence>
<evidence type="ECO:0000313" key="5">
    <source>
        <dbReference type="Proteomes" id="UP000039324"/>
    </source>
</evidence>
<evidence type="ECO:0000256" key="1">
    <source>
        <dbReference type="ARBA" id="ARBA00044953"/>
    </source>
</evidence>
<dbReference type="Proteomes" id="UP000039324">
    <property type="component" value="Unassembled WGS sequence"/>
</dbReference>
<organism evidence="3 5">
    <name type="scientific">Plasmodiophora brassicae</name>
    <name type="common">Clubroot disease agent</name>
    <dbReference type="NCBI Taxonomy" id="37360"/>
    <lineage>
        <taxon>Eukaryota</taxon>
        <taxon>Sar</taxon>
        <taxon>Rhizaria</taxon>
        <taxon>Endomyxa</taxon>
        <taxon>Phytomyxea</taxon>
        <taxon>Plasmodiophorida</taxon>
        <taxon>Plasmodiophoridae</taxon>
        <taxon>Plasmodiophora</taxon>
    </lineage>
</organism>
<dbReference type="OrthoDB" id="413402at2759"/>
<dbReference type="PANTHER" id="PTHR21184:SF6">
    <property type="entry name" value="CONSERVED PLASMA MEMBRANE PROTEIN"/>
    <property type="match status" value="1"/>
</dbReference>
<evidence type="ECO:0000313" key="4">
    <source>
        <dbReference type="EMBL" id="SPR00289.1"/>
    </source>
</evidence>
<keyword evidence="4" id="KW-0496">Mitochondrion</keyword>
<comment type="similarity">
    <text evidence="1">Belongs to the menorin family.</text>
</comment>
<name>A0A0G4IJZ5_PLABS</name>
<sequence length="234" mass="25425">MVPADVSWSHATNTLSALDGALASSVAFIEADLSFDDGLVFMAHDPDDVPSRAARQDAAFPAWMSRLLTNTSTATCPGVKLDFKSAQAVHLVVTHLETLAMNTPVWLNADVLVGPRGRSPPAHDARQFIRECLRLPSAVPSLGWTTGPPGHPLGYTSHMIDEMTTLCKASQLMDVHVTFPVRAVDALAAPPEIYRLLDTSPFWTVTVWCGPEGANRDDILNAFDPRRTYVDVHP</sequence>
<keyword evidence="5" id="KW-1185">Reference proteome</keyword>
<reference evidence="4 6" key="2">
    <citation type="submission" date="2018-03" db="EMBL/GenBank/DDBJ databases">
        <authorList>
            <person name="Fogelqvist J."/>
        </authorList>
    </citation>
    <scope>NUCLEOTIDE SEQUENCE [LARGE SCALE GENOMIC DNA]</scope>
</reference>
<gene>
    <name evidence="3" type="ORF">PBRA_004138</name>
    <name evidence="4" type="ORF">PLBR_LOCUS7504</name>
</gene>
<dbReference type="Proteomes" id="UP000290189">
    <property type="component" value="Unassembled WGS sequence"/>
</dbReference>
<reference evidence="3 5" key="1">
    <citation type="submission" date="2015-02" db="EMBL/GenBank/DDBJ databases">
        <authorList>
            <person name="Chooi Y.-H."/>
        </authorList>
    </citation>
    <scope>NUCLEOTIDE SEQUENCE [LARGE SCALE GENOMIC DNA]</scope>
    <source>
        <strain evidence="3">E3</strain>
    </source>
</reference>
<evidence type="ECO:0000313" key="3">
    <source>
        <dbReference type="EMBL" id="CEO95412.1"/>
    </source>
</evidence>
<accession>A0A0G4IJZ5</accession>
<evidence type="ECO:0000313" key="6">
    <source>
        <dbReference type="Proteomes" id="UP000290189"/>
    </source>
</evidence>
<geneLocation type="mitochondrion" evidence="4"/>